<dbReference type="InterPro" id="IPR036388">
    <property type="entry name" value="WH-like_DNA-bd_sf"/>
</dbReference>
<evidence type="ECO:0000313" key="3">
    <source>
        <dbReference type="EMBL" id="CRZ10539.1"/>
    </source>
</evidence>
<keyword evidence="1" id="KW-0805">Transcription regulation</keyword>
<reference evidence="3" key="1">
    <citation type="submission" date="2015-04" db="EMBL/GenBank/DDBJ databases">
        <title>The genome sequence of the plant pathogenic Rhizarian Plasmodiophora brassicae reveals insights in its biotrophic life cycle and the origin of chitin synthesis.</title>
        <authorList>
            <person name="Schwelm A."/>
            <person name="Fogelqvist J."/>
            <person name="Knaust A."/>
            <person name="Julke S."/>
            <person name="Lilja T."/>
            <person name="Dhandapani V."/>
            <person name="Bonilla-Rosso G."/>
            <person name="Karlsson M."/>
            <person name="Shevchenko A."/>
            <person name="Choi S.R."/>
            <person name="Kim H.G."/>
            <person name="Park J.Y."/>
            <person name="Lim Y.P."/>
            <person name="Ludwig-Muller J."/>
            <person name="Dixelius C."/>
        </authorList>
    </citation>
    <scope>NUCLEOTIDE SEQUENCE</scope>
    <source>
        <tissue evidence="3">Potato root galls</tissue>
    </source>
</reference>
<dbReference type="AlphaFoldDB" id="A0A0H5RP97"/>
<dbReference type="EMBL" id="HACM01010097">
    <property type="protein sequence ID" value="CRZ10539.1"/>
    <property type="molecule type" value="Transcribed_RNA"/>
</dbReference>
<protein>
    <recommendedName>
        <fullName evidence="4">Outer kinetochore protein DAM1</fullName>
    </recommendedName>
</protein>
<organism evidence="3">
    <name type="scientific">Spongospora subterranea</name>
    <dbReference type="NCBI Taxonomy" id="70186"/>
    <lineage>
        <taxon>Eukaryota</taxon>
        <taxon>Sar</taxon>
        <taxon>Rhizaria</taxon>
        <taxon>Endomyxa</taxon>
        <taxon>Phytomyxea</taxon>
        <taxon>Plasmodiophorida</taxon>
        <taxon>Plasmodiophoridae</taxon>
        <taxon>Spongospora</taxon>
    </lineage>
</organism>
<keyword evidence="2" id="KW-0804">Transcription</keyword>
<accession>A0A0H5RP97</accession>
<dbReference type="InterPro" id="IPR006793">
    <property type="entry name" value="FaeA"/>
</dbReference>
<evidence type="ECO:0000256" key="2">
    <source>
        <dbReference type="ARBA" id="ARBA00023163"/>
    </source>
</evidence>
<evidence type="ECO:0000256" key="1">
    <source>
        <dbReference type="ARBA" id="ARBA00023015"/>
    </source>
</evidence>
<dbReference type="Pfam" id="PF04703">
    <property type="entry name" value="FaeA"/>
    <property type="match status" value="1"/>
</dbReference>
<sequence>MMPIHRQDRLMAKRLTNFSKAATGVKNATEHLCIHLPTLNNVYENLCAFNFSFANFLDALDLHASSMAFYPEPSRASTKREIVPPQSSFLRTEDVVVNLPPSQNTASPALNVPLKPLVLHSRKLLMLPPKYRGAGERRCLENLLHYLQEAYPDGLCLSEIANSTSLTAIQAKEYVAVLVKLGHVTRIKTKKGLTYIIKTDISS</sequence>
<dbReference type="Gene3D" id="1.10.10.10">
    <property type="entry name" value="Winged helix-like DNA-binding domain superfamily/Winged helix DNA-binding domain"/>
    <property type="match status" value="1"/>
</dbReference>
<name>A0A0H5RP97_9EUKA</name>
<proteinExistence type="predicted"/>
<evidence type="ECO:0008006" key="4">
    <source>
        <dbReference type="Google" id="ProtNLM"/>
    </source>
</evidence>
<dbReference type="GO" id="GO:0006355">
    <property type="term" value="P:regulation of DNA-templated transcription"/>
    <property type="evidence" value="ECO:0007669"/>
    <property type="project" value="InterPro"/>
</dbReference>